<name>A0ABY7BYA6_9HYPH</name>
<keyword evidence="3 5" id="KW-1133">Transmembrane helix</keyword>
<keyword evidence="2 5" id="KW-0812">Transmembrane</keyword>
<sequence>MVGKVVAVMNGDVPAYGLWFLAAVNAGVFILFAFSFFKPTTARDWRSLGAFSAFVVALFAEMYGFPLTLYLLAGWVGSNFPALDPLSHDAGHLWPALFGWSMDPHWSPFHLLSFVFIGGGFMLIAVAWRVLHDAQSKGSLATSGPYARLRHPQYPGLALIMIGFFLQWPTLVTGLMLPVLLVMYWRLAKSEEREVEAAFGDRYRRYARAVPAFLPRPASRLIQAGGDRGVLFYQPGVRT</sequence>
<evidence type="ECO:0000256" key="1">
    <source>
        <dbReference type="ARBA" id="ARBA00004127"/>
    </source>
</evidence>
<dbReference type="Gene3D" id="1.20.120.1630">
    <property type="match status" value="1"/>
</dbReference>
<gene>
    <name evidence="6" type="ORF">OH818_24260</name>
</gene>
<evidence type="ECO:0000313" key="7">
    <source>
        <dbReference type="Proteomes" id="UP001164020"/>
    </source>
</evidence>
<evidence type="ECO:0000256" key="4">
    <source>
        <dbReference type="ARBA" id="ARBA00023136"/>
    </source>
</evidence>
<comment type="subcellular location">
    <subcellularLocation>
        <location evidence="1">Endomembrane system</location>
        <topology evidence="1">Multi-pass membrane protein</topology>
    </subcellularLocation>
</comment>
<feature type="transmembrane region" description="Helical" evidence="5">
    <location>
        <begin position="109"/>
        <end position="131"/>
    </location>
</feature>
<accession>A0ABY7BYA6</accession>
<evidence type="ECO:0000256" key="2">
    <source>
        <dbReference type="ARBA" id="ARBA00022692"/>
    </source>
</evidence>
<organism evidence="6 7">
    <name type="scientific">Jiella pelagia</name>
    <dbReference type="NCBI Taxonomy" id="2986949"/>
    <lineage>
        <taxon>Bacteria</taxon>
        <taxon>Pseudomonadati</taxon>
        <taxon>Pseudomonadota</taxon>
        <taxon>Alphaproteobacteria</taxon>
        <taxon>Hyphomicrobiales</taxon>
        <taxon>Aurantimonadaceae</taxon>
        <taxon>Jiella</taxon>
    </lineage>
</organism>
<keyword evidence="4 5" id="KW-0472">Membrane</keyword>
<keyword evidence="7" id="KW-1185">Reference proteome</keyword>
<dbReference type="RefSeq" id="WP_246716167.1">
    <property type="nucleotide sequence ID" value="NZ_CP114029.1"/>
</dbReference>
<evidence type="ECO:0000256" key="5">
    <source>
        <dbReference type="SAM" id="Phobius"/>
    </source>
</evidence>
<dbReference type="EMBL" id="CP114029">
    <property type="protein sequence ID" value="WAP68402.1"/>
    <property type="molecule type" value="Genomic_DNA"/>
</dbReference>
<feature type="transmembrane region" description="Helical" evidence="5">
    <location>
        <begin position="157"/>
        <end position="185"/>
    </location>
</feature>
<dbReference type="Proteomes" id="UP001164020">
    <property type="component" value="Chromosome"/>
</dbReference>
<proteinExistence type="predicted"/>
<feature type="transmembrane region" description="Helical" evidence="5">
    <location>
        <begin position="49"/>
        <end position="73"/>
    </location>
</feature>
<evidence type="ECO:0000256" key="3">
    <source>
        <dbReference type="ARBA" id="ARBA00022989"/>
    </source>
</evidence>
<dbReference type="Pfam" id="PF04191">
    <property type="entry name" value="PEMT"/>
    <property type="match status" value="1"/>
</dbReference>
<evidence type="ECO:0000313" key="6">
    <source>
        <dbReference type="EMBL" id="WAP68402.1"/>
    </source>
</evidence>
<reference evidence="6" key="1">
    <citation type="submission" date="2022-12" db="EMBL/GenBank/DDBJ databases">
        <title>Jiella pelagia sp. nov., isolated from phosphonate enriched culture of Northwest Pacific surface seawater.</title>
        <authorList>
            <person name="Shin D.Y."/>
            <person name="Hwang C.Y."/>
        </authorList>
    </citation>
    <scope>NUCLEOTIDE SEQUENCE</scope>
    <source>
        <strain evidence="6">HL-NP1</strain>
    </source>
</reference>
<protein>
    <submittedName>
        <fullName evidence="6">Isoprenylcysteine carboxylmethyltransferase family protein</fullName>
    </submittedName>
</protein>
<feature type="transmembrane region" description="Helical" evidence="5">
    <location>
        <begin position="16"/>
        <end position="37"/>
    </location>
</feature>
<dbReference type="InterPro" id="IPR007318">
    <property type="entry name" value="Phopholipid_MeTrfase"/>
</dbReference>